<feature type="transmembrane region" description="Helical" evidence="1">
    <location>
        <begin position="47"/>
        <end position="64"/>
    </location>
</feature>
<organism evidence="2 3">
    <name type="scientific">Candidatus Falkowbacteria bacterium CG10_big_fil_rev_8_21_14_0_10_39_11</name>
    <dbReference type="NCBI Taxonomy" id="1974565"/>
    <lineage>
        <taxon>Bacteria</taxon>
        <taxon>Candidatus Falkowiibacteriota</taxon>
    </lineage>
</organism>
<gene>
    <name evidence="2" type="ORF">COT97_05710</name>
</gene>
<dbReference type="AlphaFoldDB" id="A0A2H0V3I4"/>
<dbReference type="EMBL" id="PFAP01000047">
    <property type="protein sequence ID" value="PIR93632.1"/>
    <property type="molecule type" value="Genomic_DNA"/>
</dbReference>
<feature type="transmembrane region" description="Helical" evidence="1">
    <location>
        <begin position="21"/>
        <end position="41"/>
    </location>
</feature>
<accession>A0A2H0V3I4</accession>
<proteinExistence type="predicted"/>
<protein>
    <submittedName>
        <fullName evidence="2">Uncharacterized protein</fullName>
    </submittedName>
</protein>
<keyword evidence="1" id="KW-1133">Transmembrane helix</keyword>
<keyword evidence="1" id="KW-0812">Transmembrane</keyword>
<evidence type="ECO:0000313" key="2">
    <source>
        <dbReference type="EMBL" id="PIR93632.1"/>
    </source>
</evidence>
<sequence length="77" mass="8445">MTPIRNMLFPASLKLIGTSPGICFFIIICIETATATIFLRYPGNPNAIGIFGTLIFLVGIKIGYRFKRVFVGCFIVG</sequence>
<keyword evidence="1" id="KW-0472">Membrane</keyword>
<evidence type="ECO:0000256" key="1">
    <source>
        <dbReference type="SAM" id="Phobius"/>
    </source>
</evidence>
<comment type="caution">
    <text evidence="2">The sequence shown here is derived from an EMBL/GenBank/DDBJ whole genome shotgun (WGS) entry which is preliminary data.</text>
</comment>
<reference evidence="3" key="1">
    <citation type="submission" date="2017-09" db="EMBL/GenBank/DDBJ databases">
        <title>Depth-based differentiation of microbial function through sediment-hosted aquifers and enrichment of novel symbionts in the deep terrestrial subsurface.</title>
        <authorList>
            <person name="Probst A.J."/>
            <person name="Ladd B."/>
            <person name="Jarett J.K."/>
            <person name="Geller-Mcgrath D.E."/>
            <person name="Sieber C.M.K."/>
            <person name="Emerson J.B."/>
            <person name="Anantharaman K."/>
            <person name="Thomas B.C."/>
            <person name="Malmstrom R."/>
            <person name="Stieglmeier M."/>
            <person name="Klingl A."/>
            <person name="Woyke T."/>
            <person name="Ryan C.M."/>
            <person name="Banfield J.F."/>
        </authorList>
    </citation>
    <scope>NUCLEOTIDE SEQUENCE [LARGE SCALE GENOMIC DNA]</scope>
</reference>
<evidence type="ECO:0000313" key="3">
    <source>
        <dbReference type="Proteomes" id="UP000229901"/>
    </source>
</evidence>
<dbReference type="Proteomes" id="UP000229901">
    <property type="component" value="Unassembled WGS sequence"/>
</dbReference>
<name>A0A2H0V3I4_9BACT</name>